<dbReference type="Gene3D" id="2.60.40.10">
    <property type="entry name" value="Immunoglobulins"/>
    <property type="match status" value="1"/>
</dbReference>
<dbReference type="SUPFAM" id="SSF81296">
    <property type="entry name" value="E set domains"/>
    <property type="match status" value="1"/>
</dbReference>
<sequence>MTIKKQYLKSKPEVKITFEIEKKDAPNADTITLLSEHNNWQAIEFTKLKSGKFKTVFNVPTNKIESFQYTFQVIDADKQQMMLLPMGADDYVDNGMTDGGKNAVLKIA</sequence>
<dbReference type="EMBL" id="BSPQ01000005">
    <property type="protein sequence ID" value="GLS90893.1"/>
    <property type="molecule type" value="Genomic_DNA"/>
</dbReference>
<dbReference type="RefSeq" id="WP_284204007.1">
    <property type="nucleotide sequence ID" value="NZ_BSPQ01000005.1"/>
</dbReference>
<keyword evidence="2" id="KW-1185">Reference proteome</keyword>
<evidence type="ECO:0000313" key="1">
    <source>
        <dbReference type="EMBL" id="GLS90893.1"/>
    </source>
</evidence>
<proteinExistence type="predicted"/>
<evidence type="ECO:0000313" key="2">
    <source>
        <dbReference type="Proteomes" id="UP001157353"/>
    </source>
</evidence>
<protein>
    <submittedName>
        <fullName evidence="1">1,4-alpha-glucan-branching protein</fullName>
    </submittedName>
</protein>
<accession>A0ABQ6E100</accession>
<dbReference type="InterPro" id="IPR014756">
    <property type="entry name" value="Ig_E-set"/>
</dbReference>
<comment type="caution">
    <text evidence="1">The sequence shown here is derived from an EMBL/GenBank/DDBJ whole genome shotgun (WGS) entry which is preliminary data.</text>
</comment>
<dbReference type="InterPro" id="IPR013783">
    <property type="entry name" value="Ig-like_fold"/>
</dbReference>
<name>A0ABQ6E100_9GAMM</name>
<gene>
    <name evidence="1" type="ORF">GCM10007916_19600</name>
</gene>
<reference evidence="2" key="1">
    <citation type="journal article" date="2019" name="Int. J. Syst. Evol. Microbiol.">
        <title>The Global Catalogue of Microorganisms (GCM) 10K type strain sequencing project: providing services to taxonomists for standard genome sequencing and annotation.</title>
        <authorList>
            <consortium name="The Broad Institute Genomics Platform"/>
            <consortium name="The Broad Institute Genome Sequencing Center for Infectious Disease"/>
            <person name="Wu L."/>
            <person name="Ma J."/>
        </authorList>
    </citation>
    <scope>NUCLEOTIDE SEQUENCE [LARGE SCALE GENOMIC DNA]</scope>
    <source>
        <strain evidence="2">NBRC 103166</strain>
    </source>
</reference>
<dbReference type="Proteomes" id="UP001157353">
    <property type="component" value="Unassembled WGS sequence"/>
</dbReference>
<organism evidence="1 2">
    <name type="scientific">Psychromonas marina</name>
    <dbReference type="NCBI Taxonomy" id="88364"/>
    <lineage>
        <taxon>Bacteria</taxon>
        <taxon>Pseudomonadati</taxon>
        <taxon>Pseudomonadota</taxon>
        <taxon>Gammaproteobacteria</taxon>
        <taxon>Alteromonadales</taxon>
        <taxon>Psychromonadaceae</taxon>
        <taxon>Psychromonas</taxon>
    </lineage>
</organism>